<organism evidence="1">
    <name type="scientific">Yersinia ruckeri</name>
    <dbReference type="NCBI Taxonomy" id="29486"/>
    <lineage>
        <taxon>Bacteria</taxon>
        <taxon>Pseudomonadati</taxon>
        <taxon>Pseudomonadota</taxon>
        <taxon>Gammaproteobacteria</taxon>
        <taxon>Enterobacterales</taxon>
        <taxon>Yersiniaceae</taxon>
        <taxon>Yersinia</taxon>
    </lineage>
</organism>
<dbReference type="EMBL" id="LN681231">
    <property type="protein sequence ID" value="CEK27837.1"/>
    <property type="molecule type" value="Genomic_DNA"/>
</dbReference>
<protein>
    <submittedName>
        <fullName evidence="1">Uncharacterized protein</fullName>
    </submittedName>
</protein>
<gene>
    <name evidence="1" type="ORF">CSF007_10435</name>
</gene>
<name>A0A0A8VDK4_YERRU</name>
<sequence>MPTWLPLFFSGEHSVLMPKVITFYLFKIKELNLIRNDNK</sequence>
<proteinExistence type="predicted"/>
<reference evidence="1" key="1">
    <citation type="journal article" date="2015" name="Genome Announc.">
        <title>Complete Genome Sequence of Yersinia ruckeri Strain CSF007-82, Etiologic Agent of Red Mouth Disease in Salmonid Fish.</title>
        <authorList>
            <person name="Nelson M.C."/>
            <person name="LaPatra S.E."/>
            <person name="Welch T.J."/>
            <person name="Graf J."/>
        </authorList>
    </citation>
    <scope>NUCLEOTIDE SEQUENCE</scope>
    <source>
        <strain evidence="1">CSF007-82</strain>
    </source>
</reference>
<accession>A0A0A8VDK4</accession>
<dbReference type="AlphaFoldDB" id="A0A0A8VDK4"/>
<evidence type="ECO:0000313" key="1">
    <source>
        <dbReference type="EMBL" id="CEK27837.1"/>
    </source>
</evidence>